<dbReference type="Proteomes" id="UP000193642">
    <property type="component" value="Unassembled WGS sequence"/>
</dbReference>
<protein>
    <recommendedName>
        <fullName evidence="10">Ctf8-domain-containing protein</fullName>
    </recommendedName>
</protein>
<dbReference type="STRING" id="329046.A0A1Y2B562"/>
<evidence type="ECO:0000256" key="7">
    <source>
        <dbReference type="SAM" id="MobiDB-lite"/>
    </source>
</evidence>
<keyword evidence="5" id="KW-0131">Cell cycle</keyword>
<dbReference type="Pfam" id="PF09696">
    <property type="entry name" value="Ctf8"/>
    <property type="match status" value="1"/>
</dbReference>
<reference evidence="8 9" key="1">
    <citation type="submission" date="2016-07" db="EMBL/GenBank/DDBJ databases">
        <title>Pervasive Adenine N6-methylation of Active Genes in Fungi.</title>
        <authorList>
            <consortium name="DOE Joint Genome Institute"/>
            <person name="Mondo S.J."/>
            <person name="Dannebaum R.O."/>
            <person name="Kuo R.C."/>
            <person name="Labutti K."/>
            <person name="Haridas S."/>
            <person name="Kuo A."/>
            <person name="Salamov A."/>
            <person name="Ahrendt S.R."/>
            <person name="Lipzen A."/>
            <person name="Sullivan W."/>
            <person name="Andreopoulos W.B."/>
            <person name="Clum A."/>
            <person name="Lindquist E."/>
            <person name="Daum C."/>
            <person name="Ramamoorthy G.K."/>
            <person name="Gryganskyi A."/>
            <person name="Culley D."/>
            <person name="Magnuson J.K."/>
            <person name="James T.Y."/>
            <person name="O'Malley M.A."/>
            <person name="Stajich J.E."/>
            <person name="Spatafora J.W."/>
            <person name="Visel A."/>
            <person name="Grigoriev I.V."/>
        </authorList>
    </citation>
    <scope>NUCLEOTIDE SEQUENCE [LARGE SCALE GENOMIC DNA]</scope>
    <source>
        <strain evidence="8 9">JEL800</strain>
    </source>
</reference>
<proteinExistence type="inferred from homology"/>
<comment type="similarity">
    <text evidence="6">Belongs to the CTF8 family.</text>
</comment>
<dbReference type="GO" id="GO:0031390">
    <property type="term" value="C:Ctf18 RFC-like complex"/>
    <property type="evidence" value="ECO:0007669"/>
    <property type="project" value="InterPro"/>
</dbReference>
<dbReference type="GO" id="GO:0003677">
    <property type="term" value="F:DNA binding"/>
    <property type="evidence" value="ECO:0007669"/>
    <property type="project" value="UniProtKB-KW"/>
</dbReference>
<dbReference type="OrthoDB" id="121932at2759"/>
<evidence type="ECO:0000313" key="9">
    <source>
        <dbReference type="Proteomes" id="UP000193642"/>
    </source>
</evidence>
<accession>A0A1Y2B562</accession>
<name>A0A1Y2B562_9FUNG</name>
<dbReference type="AlphaFoldDB" id="A0A1Y2B562"/>
<comment type="subcellular location">
    <subcellularLocation>
        <location evidence="1">Nucleus</location>
    </subcellularLocation>
</comment>
<feature type="region of interest" description="Disordered" evidence="7">
    <location>
        <begin position="1"/>
        <end position="20"/>
    </location>
</feature>
<evidence type="ECO:0000256" key="1">
    <source>
        <dbReference type="ARBA" id="ARBA00004123"/>
    </source>
</evidence>
<evidence type="ECO:0000256" key="3">
    <source>
        <dbReference type="ARBA" id="ARBA00023125"/>
    </source>
</evidence>
<keyword evidence="3" id="KW-0238">DNA-binding</keyword>
<evidence type="ECO:0008006" key="10">
    <source>
        <dbReference type="Google" id="ProtNLM"/>
    </source>
</evidence>
<evidence type="ECO:0000256" key="4">
    <source>
        <dbReference type="ARBA" id="ARBA00023242"/>
    </source>
</evidence>
<dbReference type="PANTHER" id="PTHR28605:SF1">
    <property type="entry name" value="CHROMOSOME TRANSMISSION FIDELITY FACTOR 8"/>
    <property type="match status" value="1"/>
</dbReference>
<evidence type="ECO:0000256" key="2">
    <source>
        <dbReference type="ARBA" id="ARBA00022705"/>
    </source>
</evidence>
<dbReference type="GO" id="GO:0007064">
    <property type="term" value="P:mitotic sister chromatid cohesion"/>
    <property type="evidence" value="ECO:0007669"/>
    <property type="project" value="InterPro"/>
</dbReference>
<evidence type="ECO:0000313" key="8">
    <source>
        <dbReference type="EMBL" id="ORY29235.1"/>
    </source>
</evidence>
<dbReference type="InterPro" id="IPR018607">
    <property type="entry name" value="Ctf8"/>
</dbReference>
<comment type="caution">
    <text evidence="8">The sequence shown here is derived from an EMBL/GenBank/DDBJ whole genome shotgun (WGS) entry which is preliminary data.</text>
</comment>
<dbReference type="PANTHER" id="PTHR28605">
    <property type="entry name" value="CTF8, CHROMOSOME TRANSMISSION FIDELITY FACTOR 8 HOMOLOG (S. CEREVISIAE)"/>
    <property type="match status" value="1"/>
</dbReference>
<keyword evidence="4" id="KW-0539">Nucleus</keyword>
<dbReference type="GO" id="GO:0006260">
    <property type="term" value="P:DNA replication"/>
    <property type="evidence" value="ECO:0007669"/>
    <property type="project" value="UniProtKB-KW"/>
</dbReference>
<evidence type="ECO:0000256" key="6">
    <source>
        <dbReference type="ARBA" id="ARBA00038447"/>
    </source>
</evidence>
<dbReference type="EMBL" id="MCGO01000089">
    <property type="protein sequence ID" value="ORY29235.1"/>
    <property type="molecule type" value="Genomic_DNA"/>
</dbReference>
<organism evidence="8 9">
    <name type="scientific">Rhizoclosmatium globosum</name>
    <dbReference type="NCBI Taxonomy" id="329046"/>
    <lineage>
        <taxon>Eukaryota</taxon>
        <taxon>Fungi</taxon>
        <taxon>Fungi incertae sedis</taxon>
        <taxon>Chytridiomycota</taxon>
        <taxon>Chytridiomycota incertae sedis</taxon>
        <taxon>Chytridiomycetes</taxon>
        <taxon>Chytridiales</taxon>
        <taxon>Chytriomycetaceae</taxon>
        <taxon>Rhizoclosmatium</taxon>
    </lineage>
</organism>
<gene>
    <name evidence="8" type="ORF">BCR33DRAFT_724745</name>
</gene>
<keyword evidence="2" id="KW-0235">DNA replication</keyword>
<keyword evidence="9" id="KW-1185">Reference proteome</keyword>
<sequence>MQITIPTTSRHPTSDGLLSTPTSSSEFALIEVQGAVESAGGVSLGGASLGLVEFDEGTPTLIIGRHKLRGKMETLKLPLAVLRQEPGSNTDLLCVIKYKYIFSDRPVPILSEANVGLAQLAKQKR</sequence>
<evidence type="ECO:0000256" key="5">
    <source>
        <dbReference type="ARBA" id="ARBA00023306"/>
    </source>
</evidence>